<feature type="transmembrane region" description="Helical" evidence="1">
    <location>
        <begin position="62"/>
        <end position="87"/>
    </location>
</feature>
<evidence type="ECO:0000256" key="1">
    <source>
        <dbReference type="SAM" id="Phobius"/>
    </source>
</evidence>
<comment type="caution">
    <text evidence="2">The sequence shown here is derived from an EMBL/GenBank/DDBJ whole genome shotgun (WGS) entry which is preliminary data.</text>
</comment>
<keyword evidence="1" id="KW-0472">Membrane</keyword>
<accession>R9PU59</accession>
<gene>
    <name evidence="2" type="ORF">AALB_3681</name>
</gene>
<dbReference type="EMBL" id="BARX01000030">
    <property type="protein sequence ID" value="GAD03601.1"/>
    <property type="molecule type" value="Genomic_DNA"/>
</dbReference>
<dbReference type="AlphaFoldDB" id="R9PU59"/>
<protein>
    <submittedName>
        <fullName evidence="2">Uncharacterized protein</fullName>
    </submittedName>
</protein>
<organism evidence="2 3">
    <name type="scientific">Agarivorans albus MKT 106</name>
    <dbReference type="NCBI Taxonomy" id="1331007"/>
    <lineage>
        <taxon>Bacteria</taxon>
        <taxon>Pseudomonadati</taxon>
        <taxon>Pseudomonadota</taxon>
        <taxon>Gammaproteobacteria</taxon>
        <taxon>Alteromonadales</taxon>
        <taxon>Alteromonadaceae</taxon>
        <taxon>Agarivorans</taxon>
    </lineage>
</organism>
<keyword evidence="3" id="KW-1185">Reference proteome</keyword>
<reference evidence="2" key="1">
    <citation type="journal article" date="2013" name="Genome Announc.">
        <title>Draft Genome Sequence of Agarivorans albus Strain MKT 106T, an Agarolytic Marine Bacterium.</title>
        <authorList>
            <person name="Yasuike M."/>
            <person name="Nakamura Y."/>
            <person name="Kai W."/>
            <person name="Fujiwara A."/>
            <person name="Fukui Y."/>
            <person name="Satomi M."/>
            <person name="Sano M."/>
        </authorList>
    </citation>
    <scope>NUCLEOTIDE SEQUENCE [LARGE SCALE GENOMIC DNA]</scope>
</reference>
<dbReference type="Proteomes" id="UP000014461">
    <property type="component" value="Unassembled WGS sequence"/>
</dbReference>
<sequence length="88" mass="10571">MVGAYGMNYSEVSLVDDPEQYWEWITFQCYCVIFLIFLSKFEFPFYSKTHKALDQFKEANKYVYYLILFIAIPIFLILLFGVGIWFFS</sequence>
<evidence type="ECO:0000313" key="3">
    <source>
        <dbReference type="Proteomes" id="UP000014461"/>
    </source>
</evidence>
<keyword evidence="1" id="KW-1133">Transmembrane helix</keyword>
<feature type="transmembrane region" description="Helical" evidence="1">
    <location>
        <begin position="21"/>
        <end position="41"/>
    </location>
</feature>
<dbReference type="STRING" id="1331007.AALB_3681"/>
<evidence type="ECO:0000313" key="2">
    <source>
        <dbReference type="EMBL" id="GAD03601.1"/>
    </source>
</evidence>
<keyword evidence="1" id="KW-0812">Transmembrane</keyword>
<proteinExistence type="predicted"/>
<name>R9PU59_AGAAL</name>